<gene>
    <name evidence="1" type="ORF">Csp_A06070</name>
</gene>
<sequence>MVAATSTVYLACSSAQEPQQMFDKASALTKLTAHVDAAVLYSPTGKSESDKTLLDKAFADNPTLKQQLGIDMLLLQRGEKGVVVLLCTEGGAKALLEDLSCTSGMDKHHWRDEPDRICAFSLNPAGCP</sequence>
<proteinExistence type="predicted"/>
<accession>C9Y906</accession>
<protein>
    <submittedName>
        <fullName evidence="1">Uncharacterized protein</fullName>
    </submittedName>
</protein>
<dbReference type="EMBL" id="FN543104">
    <property type="protein sequence ID" value="CBA28196.1"/>
    <property type="molecule type" value="Genomic_DNA"/>
</dbReference>
<name>C9Y906_CURXX</name>
<dbReference type="AlphaFoldDB" id="C9Y906"/>
<reference evidence="1" key="1">
    <citation type="journal article" date="2010" name="Nature">
        <title>The dynamic genome of Hydra.</title>
        <authorList>
            <person name="Chapman J.A."/>
            <person name="Kirkness E.F."/>
            <person name="Simakov O."/>
            <person name="Hampson S.E."/>
            <person name="Mitros T."/>
            <person name="Weinmaier T."/>
            <person name="Rattei T."/>
            <person name="Balasubramanian P.G."/>
            <person name="Borman J."/>
            <person name="Busam D."/>
            <person name="Disbennett K."/>
            <person name="Pfannkoch C."/>
            <person name="Sumin N."/>
            <person name="Sutton G."/>
            <person name="Viswanathan L."/>
            <person name="Walenz B."/>
            <person name="Goodstein D.M."/>
            <person name="Hellsten U."/>
            <person name="Kawashima T."/>
            <person name="Prochnik S.E."/>
            <person name="Putnam N.H."/>
            <person name="Shu S."/>
            <person name="Blumberg B."/>
            <person name="Dana C.E."/>
            <person name="Gee L."/>
            <person name="Kibler D.F."/>
            <person name="Law L."/>
            <person name="Lindgens D."/>
            <person name="Martinez D.E."/>
            <person name="Peng J."/>
            <person name="Wigge P.A."/>
            <person name="Bertulat B."/>
            <person name="Guder C."/>
            <person name="Nakamura Y."/>
            <person name="Ozbek S."/>
            <person name="Watanabe H."/>
            <person name="Khalturin K."/>
            <person name="Hemmrich G."/>
            <person name="Franke A."/>
            <person name="Augustin R."/>
            <person name="Fraune S."/>
            <person name="Hayakawa E."/>
            <person name="Hayakawa S."/>
            <person name="Hirose M."/>
            <person name="Hwang J."/>
            <person name="Ikeo K."/>
            <person name="Nishimiya-Fujisawa C."/>
            <person name="Ogura A."/>
            <person name="Takahashi T."/>
            <person name="Steinmetz P.R."/>
            <person name="Zhang X."/>
            <person name="Aufschnaiter R."/>
            <person name="Eder M.K."/>
            <person name="Gorny A.K."/>
            <person name="Salvenmoser W."/>
            <person name="Heimberg A.M."/>
            <person name="Wheeler B.M."/>
            <person name="Peterson K.J."/>
            <person name="Boettger A."/>
            <person name="Tischler P."/>
            <person name="Wolf A."/>
            <person name="Gojobori T."/>
            <person name="Remington K.A."/>
            <person name="Strausberg R.L."/>
            <person name="Venter J."/>
            <person name="Technau U."/>
            <person name="Hobmayer B."/>
            <person name="Bosch T.C."/>
            <person name="Holstein T.W."/>
            <person name="Fujisawa T."/>
            <person name="Bode H.R."/>
            <person name="David C.N."/>
            <person name="Rokhsar D.S."/>
            <person name="Steele R.E."/>
        </authorList>
    </citation>
    <scope>NUCLEOTIDE SEQUENCE</scope>
</reference>
<organism evidence="1">
    <name type="scientific">Curvibacter symbiont subsp. Hydra magnipapillata</name>
    <dbReference type="NCBI Taxonomy" id="667019"/>
    <lineage>
        <taxon>Bacteria</taxon>
        <taxon>Pseudomonadati</taxon>
        <taxon>Pseudomonadota</taxon>
        <taxon>Betaproteobacteria</taxon>
        <taxon>Burkholderiales</taxon>
        <taxon>Comamonadaceae</taxon>
        <taxon>Curvibacter</taxon>
    </lineage>
</organism>
<evidence type="ECO:0000313" key="1">
    <source>
        <dbReference type="EMBL" id="CBA28196.1"/>
    </source>
</evidence>